<protein>
    <submittedName>
        <fullName evidence="1">11357_t:CDS:1</fullName>
    </submittedName>
</protein>
<dbReference type="EMBL" id="CAJVPU010003218">
    <property type="protein sequence ID" value="CAG8515012.1"/>
    <property type="molecule type" value="Genomic_DNA"/>
</dbReference>
<gene>
    <name evidence="1" type="ORF">DHETER_LOCUS3639</name>
</gene>
<comment type="caution">
    <text evidence="1">The sequence shown here is derived from an EMBL/GenBank/DDBJ whole genome shotgun (WGS) entry which is preliminary data.</text>
</comment>
<organism evidence="1 2">
    <name type="scientific">Dentiscutata heterogama</name>
    <dbReference type="NCBI Taxonomy" id="1316150"/>
    <lineage>
        <taxon>Eukaryota</taxon>
        <taxon>Fungi</taxon>
        <taxon>Fungi incertae sedis</taxon>
        <taxon>Mucoromycota</taxon>
        <taxon>Glomeromycotina</taxon>
        <taxon>Glomeromycetes</taxon>
        <taxon>Diversisporales</taxon>
        <taxon>Gigasporaceae</taxon>
        <taxon>Dentiscutata</taxon>
    </lineage>
</organism>
<accession>A0ACA9L802</accession>
<name>A0ACA9L802_9GLOM</name>
<feature type="non-terminal residue" evidence="1">
    <location>
        <position position="228"/>
    </location>
</feature>
<sequence length="228" mass="26509">MWQNRDVRNTIPAPSIEEVKHVLSMRSSVRRINWSPSISRRSQRYSPYPTLTHDSTNINNLSIRNSEQNISISLPPIEILSHQPLPYSWATDEAQNSQDSSNYEYTMQYNSALTCVSCSLCQHKIFKNDRGLRLYWQRVHQNKNSNYSNQTHTNTSICSCVFCVLCPKKSYKNQKGLSRYETIVHSHYNTPRAGLIPQPLEVIIEFKNILIYMIQIKLKTSAKEARQQ</sequence>
<keyword evidence="2" id="KW-1185">Reference proteome</keyword>
<reference evidence="1" key="1">
    <citation type="submission" date="2021-06" db="EMBL/GenBank/DDBJ databases">
        <authorList>
            <person name="Kallberg Y."/>
            <person name="Tangrot J."/>
            <person name="Rosling A."/>
        </authorList>
    </citation>
    <scope>NUCLEOTIDE SEQUENCE</scope>
    <source>
        <strain evidence="1">IL203A</strain>
    </source>
</reference>
<dbReference type="Proteomes" id="UP000789702">
    <property type="component" value="Unassembled WGS sequence"/>
</dbReference>
<proteinExistence type="predicted"/>
<evidence type="ECO:0000313" key="2">
    <source>
        <dbReference type="Proteomes" id="UP000789702"/>
    </source>
</evidence>
<evidence type="ECO:0000313" key="1">
    <source>
        <dbReference type="EMBL" id="CAG8515012.1"/>
    </source>
</evidence>